<accession>A0A6M3XX11</accession>
<name>A0A6M3XX11_9ZZZZ</name>
<dbReference type="AlphaFoldDB" id="A0A6M3XX11"/>
<gene>
    <name evidence="1" type="ORF">TM448B03242_0006</name>
</gene>
<proteinExistence type="predicted"/>
<reference evidence="1" key="1">
    <citation type="submission" date="2020-03" db="EMBL/GenBank/DDBJ databases">
        <title>The deep terrestrial virosphere.</title>
        <authorList>
            <person name="Holmfeldt K."/>
            <person name="Nilsson E."/>
            <person name="Simone D."/>
            <person name="Lopez-Fernandez M."/>
            <person name="Wu X."/>
            <person name="de Brujin I."/>
            <person name="Lundin D."/>
            <person name="Andersson A."/>
            <person name="Bertilsson S."/>
            <person name="Dopson M."/>
        </authorList>
    </citation>
    <scope>NUCLEOTIDE SEQUENCE</scope>
    <source>
        <strain evidence="1">TM448B03242</strain>
    </source>
</reference>
<sequence length="204" mass="22684">MPEIIFTTYESYEKFVQDMMRDNWQREQIAVDNTNTSLTTLLGNVAAGASASVIEITCPPGRVMSIKGTEQVAQGADRASAHGFWMRLACGTTGVLGQEIDEMTHVNIQKQTPSTAVVPLIKDIYQSMSLCQQHNRNIINPVVATVGNMYKGDENIHRFRKGIIIYGQDRLQIQVVTTTAIATTQITGLNTQYSIDMDLWTKII</sequence>
<dbReference type="EMBL" id="MT145001">
    <property type="protein sequence ID" value="QJI02430.1"/>
    <property type="molecule type" value="Genomic_DNA"/>
</dbReference>
<organism evidence="1">
    <name type="scientific">viral metagenome</name>
    <dbReference type="NCBI Taxonomy" id="1070528"/>
    <lineage>
        <taxon>unclassified sequences</taxon>
        <taxon>metagenomes</taxon>
        <taxon>organismal metagenomes</taxon>
    </lineage>
</organism>
<protein>
    <submittedName>
        <fullName evidence="1">Uncharacterized protein</fullName>
    </submittedName>
</protein>
<evidence type="ECO:0000313" key="1">
    <source>
        <dbReference type="EMBL" id="QJI02430.1"/>
    </source>
</evidence>